<name>A0A6J5MRR8_9CAUD</name>
<reference evidence="2" key="1">
    <citation type="submission" date="2020-04" db="EMBL/GenBank/DDBJ databases">
        <authorList>
            <person name="Chiriac C."/>
            <person name="Salcher M."/>
            <person name="Ghai R."/>
            <person name="Kavagutti S V."/>
        </authorList>
    </citation>
    <scope>NUCLEOTIDE SEQUENCE</scope>
</reference>
<accession>A0A6J5MRR8</accession>
<keyword evidence="1" id="KW-0175">Coiled coil</keyword>
<sequence>MLKFPLIDNLRRYGGSFAAKLADAMAAADPENFNILVQAFPRLVDKYGDMDSVEPEDAIRREINSFRSQLEPIDSRVAALLEGYIAQEIDVRRRLQEKINELTSKLYIIQNNLSKEKIHFSGIEANNGVRFSHIDDFSKHLKSISSAERKPFAEWNTRIYALLFSDGDPERSFVRFMPTPARISELED</sequence>
<feature type="coiled-coil region" evidence="1">
    <location>
        <begin position="85"/>
        <end position="112"/>
    </location>
</feature>
<proteinExistence type="predicted"/>
<dbReference type="EMBL" id="LR796483">
    <property type="protein sequence ID" value="CAB4147756.1"/>
    <property type="molecule type" value="Genomic_DNA"/>
</dbReference>
<evidence type="ECO:0000256" key="1">
    <source>
        <dbReference type="SAM" id="Coils"/>
    </source>
</evidence>
<protein>
    <submittedName>
        <fullName evidence="2">Uncharacterized protein</fullName>
    </submittedName>
</protein>
<gene>
    <name evidence="2" type="ORF">UFOVP431_47</name>
</gene>
<organism evidence="2">
    <name type="scientific">uncultured Caudovirales phage</name>
    <dbReference type="NCBI Taxonomy" id="2100421"/>
    <lineage>
        <taxon>Viruses</taxon>
        <taxon>Duplodnaviria</taxon>
        <taxon>Heunggongvirae</taxon>
        <taxon>Uroviricota</taxon>
        <taxon>Caudoviricetes</taxon>
        <taxon>Peduoviridae</taxon>
        <taxon>Maltschvirus</taxon>
        <taxon>Maltschvirus maltsch</taxon>
    </lineage>
</organism>
<evidence type="ECO:0000313" key="2">
    <source>
        <dbReference type="EMBL" id="CAB4147756.1"/>
    </source>
</evidence>